<organism evidence="6 7">
    <name type="scientific">Providencia alcalifaciens</name>
    <dbReference type="NCBI Taxonomy" id="126385"/>
    <lineage>
        <taxon>Bacteria</taxon>
        <taxon>Pseudomonadati</taxon>
        <taxon>Pseudomonadota</taxon>
        <taxon>Gammaproteobacteria</taxon>
        <taxon>Enterobacterales</taxon>
        <taxon>Morganellaceae</taxon>
        <taxon>Providencia</taxon>
    </lineage>
</organism>
<sequence length="165" mass="19310">MENWYLLYCKTGQDLRAIEHLERQGVNCFSPRYEAEKTIRKRRRKVMEPLFPNYLFVKFDYEIIHFSTINSTRGVNHFVRFGKLPVLVPDEIIASLMVPNFMKEVSAQLKLPQKGDEVVIYDGIFQGVRAIYSEPDGEARSVLLLNILDKEVPRVVDNRNFETIK</sequence>
<accession>A0AAW9VFQ7</accession>
<dbReference type="HAMAP" id="MF_00951">
    <property type="entry name" value="RfaH"/>
    <property type="match status" value="1"/>
</dbReference>
<dbReference type="CDD" id="cd09892">
    <property type="entry name" value="NGN_SP_RfaH"/>
    <property type="match status" value="1"/>
</dbReference>
<evidence type="ECO:0000313" key="6">
    <source>
        <dbReference type="EMBL" id="MTC36403.1"/>
    </source>
</evidence>
<reference evidence="6 7" key="1">
    <citation type="submission" date="2019-10" db="EMBL/GenBank/DDBJ databases">
        <title>Comparative genomic analysis of Providencia.</title>
        <authorList>
            <person name="Yuan C."/>
            <person name="Wei Y."/>
            <person name="Yin Z."/>
        </authorList>
    </citation>
    <scope>NUCLEOTIDE SEQUENCE [LARGE SCALE GENOMIC DNA]</scope>
    <source>
        <strain evidence="7">wls1934</strain>
    </source>
</reference>
<dbReference type="InterPro" id="IPR006645">
    <property type="entry name" value="NGN-like_dom"/>
</dbReference>
<keyword evidence="1 4" id="KW-0889">Transcription antitermination</keyword>
<keyword evidence="4" id="KW-0238">DNA-binding</keyword>
<dbReference type="NCBIfam" id="NF006534">
    <property type="entry name" value="PRK09014.1"/>
    <property type="match status" value="1"/>
</dbReference>
<dbReference type="SUPFAM" id="SSF82679">
    <property type="entry name" value="N-utilization substance G protein NusG, N-terminal domain"/>
    <property type="match status" value="1"/>
</dbReference>
<evidence type="ECO:0000313" key="7">
    <source>
        <dbReference type="Proteomes" id="UP000449944"/>
    </source>
</evidence>
<dbReference type="InterPro" id="IPR043425">
    <property type="entry name" value="NusG-like"/>
</dbReference>
<dbReference type="Gene3D" id="3.30.70.940">
    <property type="entry name" value="NusG, N-terminal domain"/>
    <property type="match status" value="1"/>
</dbReference>
<feature type="domain" description="NusG-like N-terminal" evidence="5">
    <location>
        <begin position="1"/>
        <end position="100"/>
    </location>
</feature>
<dbReference type="GO" id="GO:0006354">
    <property type="term" value="P:DNA-templated transcription elongation"/>
    <property type="evidence" value="ECO:0007669"/>
    <property type="project" value="InterPro"/>
</dbReference>
<dbReference type="Proteomes" id="UP000449944">
    <property type="component" value="Unassembled WGS sequence"/>
</dbReference>
<dbReference type="AlphaFoldDB" id="A0AAW9VFQ7"/>
<dbReference type="NCBIfam" id="TIGR01955">
    <property type="entry name" value="RfaH"/>
    <property type="match status" value="1"/>
</dbReference>
<dbReference type="InterPro" id="IPR010215">
    <property type="entry name" value="Transcription_antiterm_RfaH"/>
</dbReference>
<comment type="function">
    <text evidence="4">Enhances distal genes transcription elongation in a specialized subset of operons that encode extracytoplasmic components. RfaH is recruited into a multi-component RNA polymerase complex by the ops element, which is a short conserved DNA sequence located downstream of the main promoter of these operons. Once bound, RfaH suppresses pausing and inhibits Rho-dependent and intrinsic termination at a subset of sites. Termination signals are bypassed, which allows complete synthesis of long RNA chains.</text>
</comment>
<proteinExistence type="inferred from homology"/>
<dbReference type="SMART" id="SM00738">
    <property type="entry name" value="NGN"/>
    <property type="match status" value="1"/>
</dbReference>
<evidence type="ECO:0000256" key="3">
    <source>
        <dbReference type="ARBA" id="ARBA00023163"/>
    </source>
</evidence>
<keyword evidence="3 4" id="KW-0804">Transcription</keyword>
<dbReference type="Pfam" id="PF02357">
    <property type="entry name" value="NusG"/>
    <property type="match status" value="1"/>
</dbReference>
<evidence type="ECO:0000256" key="4">
    <source>
        <dbReference type="HAMAP-Rule" id="MF_00951"/>
    </source>
</evidence>
<evidence type="ECO:0000256" key="2">
    <source>
        <dbReference type="ARBA" id="ARBA00023015"/>
    </source>
</evidence>
<evidence type="ECO:0000259" key="5">
    <source>
        <dbReference type="SMART" id="SM00738"/>
    </source>
</evidence>
<evidence type="ECO:0000256" key="1">
    <source>
        <dbReference type="ARBA" id="ARBA00022814"/>
    </source>
</evidence>
<dbReference type="InterPro" id="IPR036735">
    <property type="entry name" value="NGN_dom_sf"/>
</dbReference>
<dbReference type="GO" id="GO:0001073">
    <property type="term" value="F:transcription antitermination factor activity, DNA binding"/>
    <property type="evidence" value="ECO:0007669"/>
    <property type="project" value="UniProtKB-UniRule"/>
</dbReference>
<comment type="similarity">
    <text evidence="4">Belongs to the RfaH family.</text>
</comment>
<dbReference type="GO" id="GO:0005829">
    <property type="term" value="C:cytosol"/>
    <property type="evidence" value="ECO:0007669"/>
    <property type="project" value="TreeGrafter"/>
</dbReference>
<name>A0AAW9VFQ7_9GAMM</name>
<dbReference type="GO" id="GO:0003677">
    <property type="term" value="F:DNA binding"/>
    <property type="evidence" value="ECO:0007669"/>
    <property type="project" value="UniProtKB-UniRule"/>
</dbReference>
<gene>
    <name evidence="4 6" type="primary">rfaH</name>
    <name evidence="6" type="ORF">GKR67_17645</name>
</gene>
<dbReference type="EMBL" id="WLUB01000055">
    <property type="protein sequence ID" value="MTC36403.1"/>
    <property type="molecule type" value="Genomic_DNA"/>
</dbReference>
<dbReference type="PANTHER" id="PTHR30265">
    <property type="entry name" value="RHO-INTERACTING TRANSCRIPTION TERMINATION FACTOR NUSG"/>
    <property type="match status" value="1"/>
</dbReference>
<dbReference type="PANTHER" id="PTHR30265:SF7">
    <property type="entry name" value="TRANSCRIPTION ANTITERMINATION PROTEIN RFAH"/>
    <property type="match status" value="1"/>
</dbReference>
<comment type="caution">
    <text evidence="6">The sequence shown here is derived from an EMBL/GenBank/DDBJ whole genome shotgun (WGS) entry which is preliminary data.</text>
</comment>
<protein>
    <recommendedName>
        <fullName evidence="4">Transcription antitermination protein RfaH</fullName>
    </recommendedName>
</protein>
<comment type="subunit">
    <text evidence="4">Interacts with both the nontemplate DNA and the RNA polymerase (RNAP).</text>
</comment>
<keyword evidence="2 4" id="KW-0805">Transcription regulation</keyword>